<dbReference type="EMBL" id="AP012292">
    <property type="protein sequence ID" value="BAL83091.1"/>
    <property type="molecule type" value="Genomic_DNA"/>
</dbReference>
<name>I0GQQ4_SELRL</name>
<feature type="domain" description="AAA+ ATPase" evidence="2">
    <location>
        <begin position="522"/>
        <end position="908"/>
    </location>
</feature>
<feature type="compositionally biased region" description="Basic and acidic residues" evidence="1">
    <location>
        <begin position="163"/>
        <end position="174"/>
    </location>
</feature>
<dbReference type="InterPro" id="IPR041677">
    <property type="entry name" value="DNA2/NAM7_AAA_11"/>
</dbReference>
<dbReference type="InterPro" id="IPR041679">
    <property type="entry name" value="DNA2/NAM7-like_C"/>
</dbReference>
<dbReference type="InterPro" id="IPR045055">
    <property type="entry name" value="DNA2/NAM7-like"/>
</dbReference>
<proteinExistence type="predicted"/>
<dbReference type="HOGENOM" id="CLU_007896_0_0_9"/>
<gene>
    <name evidence="3" type="ordered locus">SELR_13830</name>
</gene>
<dbReference type="OrthoDB" id="9757917at2"/>
<protein>
    <recommendedName>
        <fullName evidence="2">AAA+ ATPase domain-containing protein</fullName>
    </recommendedName>
</protein>
<dbReference type="GO" id="GO:0004386">
    <property type="term" value="F:helicase activity"/>
    <property type="evidence" value="ECO:0007669"/>
    <property type="project" value="InterPro"/>
</dbReference>
<dbReference type="KEGG" id="sri:SELR_13830"/>
<dbReference type="PANTHER" id="PTHR10887">
    <property type="entry name" value="DNA2/NAM7 HELICASE FAMILY"/>
    <property type="match status" value="1"/>
</dbReference>
<dbReference type="InterPro" id="IPR003593">
    <property type="entry name" value="AAA+_ATPase"/>
</dbReference>
<dbReference type="SMART" id="SM00382">
    <property type="entry name" value="AAA"/>
    <property type="match status" value="1"/>
</dbReference>
<sequence length="1192" mass="134445">MKLEDISTDRGFLFEHVPCERLELGEISVTEGRLEMQGVNVYCFKNRENTFTLRITDSAQQKGIQDCLRRQLVGLASLESSGSLATLADGRKKFCLRIMFFLRSVRFGRFQVILSNKAKNTLKKHGYEMSDYNCLADLFQFTDGVSGEHCFAFQSVDSLLEKPKENNGEDKEAATKVASHEALQTEKETPPELATDATVAAEDDSSVIDETIATLEETDENTDGDLASSIDGKSLKLCGQGITLFVTIEGDGVESRAMAYRAVVSKSRPANATLYWQLAYGELAFSDEQSYVAARVRDILHATPNYISIWNEYAIREGDFLLRRARAVGEISYSSNFNITPEGIELTVTDESTSHLENLATGDCLAAYLTPPPYIEDQNMNWQSYQDWKAQQLQLLKVKRLPRVPVFEVKAKSKYSVTLANERELPVGSKLYFSINGDEKQIERREKARYRIENGTSASPTLGLILGSQNGAFSTSQDVAAIGLTTKKISYIEPLSQILRQKIFRNPPTSAQIKAIDIALNTPDIAIIQGPPGTGKTTVITAILERLNELSEKRQMQPGQVLVTSLQHDAVHNIIERVNVNSLPTIKFGQRRTDDNLSMQEELSRWCNRTLTELEQKHPQLKQSADEKKLFSLYNAYFQSPSDTKAVNFLTAAKELVRDDLLLEEIERILEEIAPLKSTGNDELLRKIYQLRTKESSFADDGQIAAMDLYNELETLYGEALTEKQAARLDLLKKAAMADIPDKVLLDELVRIRHQLLAECIGSPPFESDEAREDIAVLYGKLKKKLQRPGDELGNIVYDLYSELRDNPYSVYQAIASYSFVFAATAQQTEKAEIKRAKGVENPQDDDTHAQYETVVVDEAARVNPGDLMIPLSQASRRIILVGDQRQLPHMYDEEIFQSLREEGLLEDEGDIKTSMFEHLWEKALELSKSDGIDRRVTLDAQYRMHPLLGKFVSDNFYKPYGEPFSSPLPAEKFAQGICSSPIRWVNIPNSYGQHERTNNFSLKRKCEVDYIVDTLAAYLADPQNNELTFGVISFYRSQVQAIKQAIKQRLPENLAKRVRIGTVDEFQGMEFDVMFLSIVRSKRFFPNMQVKVGDRHKEINLDELERIPADADVEDKKSHKDYVQAVGSSIYGFLTDNRLCVALSRQKRLLIVVGDADMFGGEISQRIAKVCVPAMYNLFRLCLQENSLVNS</sequence>
<dbReference type="PANTHER" id="PTHR10887:SF495">
    <property type="entry name" value="HELICASE SENATAXIN ISOFORM X1-RELATED"/>
    <property type="match status" value="1"/>
</dbReference>
<accession>I0GQQ4</accession>
<dbReference type="REBASE" id="45905">
    <property type="entry name" value="Sru6421McrBP"/>
</dbReference>
<evidence type="ECO:0000313" key="3">
    <source>
        <dbReference type="EMBL" id="BAL83091.1"/>
    </source>
</evidence>
<dbReference type="SUPFAM" id="SSF52540">
    <property type="entry name" value="P-loop containing nucleoside triphosphate hydrolases"/>
    <property type="match status" value="1"/>
</dbReference>
<feature type="region of interest" description="Disordered" evidence="1">
    <location>
        <begin position="163"/>
        <end position="195"/>
    </location>
</feature>
<organism evidence="3 4">
    <name type="scientific">Selenomonas ruminantium subsp. lactilytica (strain NBRC 103574 / TAM6421)</name>
    <dbReference type="NCBI Taxonomy" id="927704"/>
    <lineage>
        <taxon>Bacteria</taxon>
        <taxon>Bacillati</taxon>
        <taxon>Bacillota</taxon>
        <taxon>Negativicutes</taxon>
        <taxon>Selenomonadales</taxon>
        <taxon>Selenomonadaceae</taxon>
        <taxon>Selenomonas</taxon>
    </lineage>
</organism>
<dbReference type="Pfam" id="PF13087">
    <property type="entry name" value="AAA_12"/>
    <property type="match status" value="1"/>
</dbReference>
<dbReference type="eggNOG" id="COG0507">
    <property type="taxonomic scope" value="Bacteria"/>
</dbReference>
<dbReference type="InterPro" id="IPR047187">
    <property type="entry name" value="SF1_C_Upf1"/>
</dbReference>
<dbReference type="Pfam" id="PF13086">
    <property type="entry name" value="AAA_11"/>
    <property type="match status" value="1"/>
</dbReference>
<dbReference type="eggNOG" id="COG1112">
    <property type="taxonomic scope" value="Bacteria"/>
</dbReference>
<dbReference type="Gene3D" id="3.40.50.300">
    <property type="entry name" value="P-loop containing nucleotide triphosphate hydrolases"/>
    <property type="match status" value="2"/>
</dbReference>
<dbReference type="InterPro" id="IPR027417">
    <property type="entry name" value="P-loop_NTPase"/>
</dbReference>
<dbReference type="CDD" id="cd18808">
    <property type="entry name" value="SF1_C_Upf1"/>
    <property type="match status" value="1"/>
</dbReference>
<dbReference type="PATRIC" id="fig|927704.6.peg.1427"/>
<dbReference type="AlphaFoldDB" id="I0GQQ4"/>
<evidence type="ECO:0000313" key="4">
    <source>
        <dbReference type="Proteomes" id="UP000007887"/>
    </source>
</evidence>
<evidence type="ECO:0000256" key="1">
    <source>
        <dbReference type="SAM" id="MobiDB-lite"/>
    </source>
</evidence>
<evidence type="ECO:0000259" key="2">
    <source>
        <dbReference type="SMART" id="SM00382"/>
    </source>
</evidence>
<reference evidence="3 4" key="1">
    <citation type="submission" date="2011-10" db="EMBL/GenBank/DDBJ databases">
        <title>Whole genome sequence of Selenomonas ruminantium subsp. lactilytica TAM6421.</title>
        <authorList>
            <person name="Oguchi A."/>
            <person name="Ankai A."/>
            <person name="Kaneko J."/>
            <person name="Yamada-Narita S."/>
            <person name="Fukui S."/>
            <person name="Takahashi M."/>
            <person name="Onodera T."/>
            <person name="Kojima S."/>
            <person name="Fushimi T."/>
            <person name="Abe N."/>
            <person name="Kamio Y."/>
            <person name="Yamazaki S."/>
            <person name="Fujita N."/>
        </authorList>
    </citation>
    <scope>NUCLEOTIDE SEQUENCE [LARGE SCALE GENOMIC DNA]</scope>
    <source>
        <strain evidence="4">NBRC 103574 / TAM6421</strain>
    </source>
</reference>
<dbReference type="Proteomes" id="UP000007887">
    <property type="component" value="Chromosome"/>
</dbReference>
<dbReference type="RefSeq" id="WP_014424528.1">
    <property type="nucleotide sequence ID" value="NC_017068.1"/>
</dbReference>